<evidence type="ECO:0000256" key="6">
    <source>
        <dbReference type="ARBA" id="ARBA00022679"/>
    </source>
</evidence>
<dbReference type="GO" id="GO:0000773">
    <property type="term" value="F:phosphatidyl-N-methylethanolamine N-methyltransferase activity"/>
    <property type="evidence" value="ECO:0007669"/>
    <property type="project" value="UniProtKB-EC"/>
</dbReference>
<feature type="transmembrane region" description="Helical" evidence="16">
    <location>
        <begin position="147"/>
        <end position="165"/>
    </location>
</feature>
<comment type="subcellular location">
    <subcellularLocation>
        <location evidence="1">Endoplasmic reticulum membrane</location>
        <topology evidence="1">Multi-pass membrane protein</topology>
    </subcellularLocation>
</comment>
<feature type="transmembrane region" description="Helical" evidence="16">
    <location>
        <begin position="21"/>
        <end position="41"/>
    </location>
</feature>
<organism evidence="17 18">
    <name type="scientific">Nannochloropsis gaditana</name>
    <dbReference type="NCBI Taxonomy" id="72520"/>
    <lineage>
        <taxon>Eukaryota</taxon>
        <taxon>Sar</taxon>
        <taxon>Stramenopiles</taxon>
        <taxon>Ochrophyta</taxon>
        <taxon>Eustigmatophyceae</taxon>
        <taxon>Eustigmatales</taxon>
        <taxon>Monodopsidaceae</taxon>
        <taxon>Nannochloropsis</taxon>
    </lineage>
</organism>
<dbReference type="UniPathway" id="UPA00753"/>
<keyword evidence="6 17" id="KW-0808">Transferase</keyword>
<dbReference type="EMBL" id="AZIL01000279">
    <property type="protein sequence ID" value="EWM28603.1"/>
    <property type="molecule type" value="Genomic_DNA"/>
</dbReference>
<feature type="transmembrane region" description="Helical" evidence="16">
    <location>
        <begin position="172"/>
        <end position="191"/>
    </location>
</feature>
<evidence type="ECO:0000256" key="2">
    <source>
        <dbReference type="ARBA" id="ARBA00004969"/>
    </source>
</evidence>
<evidence type="ECO:0000313" key="17">
    <source>
        <dbReference type="EMBL" id="EWM28603.1"/>
    </source>
</evidence>
<proteinExistence type="predicted"/>
<evidence type="ECO:0000256" key="4">
    <source>
        <dbReference type="ARBA" id="ARBA00022516"/>
    </source>
</evidence>
<dbReference type="PANTHER" id="PTHR15458:SF5">
    <property type="entry name" value="PHOSPHATIDYLETHANOLAMINE N-METHYLTRANSFERASE"/>
    <property type="match status" value="1"/>
</dbReference>
<comment type="pathway">
    <text evidence="3">Lipid metabolism.</text>
</comment>
<keyword evidence="5 17" id="KW-0489">Methyltransferase</keyword>
<dbReference type="Gene3D" id="1.20.120.1630">
    <property type="match status" value="1"/>
</dbReference>
<keyword evidence="9" id="KW-0256">Endoplasmic reticulum</keyword>
<dbReference type="InterPro" id="IPR007318">
    <property type="entry name" value="Phopholipid_MeTrfase"/>
</dbReference>
<sequence>MQSSRSTCCNMGISLAFPVNEGLGLLLLALSTPHLLYFFTWTCTGAFTRIAKAVGVEAFALFYKLSVLLKFVQLGALVTWGMQYMPPMKVASIPPLQVVVGLGMFGAGQILNMGVYTALGKEGVYYGVRLGKPIAWYEGFPFTVVPHPQYVGCVLCIWGVVAVLLNQANIDAGLLTIASAWSTFYCVTGLIEHHF</sequence>
<keyword evidence="10 16" id="KW-1133">Transmembrane helix</keyword>
<name>W7TYQ1_9STRA</name>
<keyword evidence="11" id="KW-0443">Lipid metabolism</keyword>
<keyword evidence="13" id="KW-0594">Phospholipid biosynthesis</keyword>
<evidence type="ECO:0000256" key="11">
    <source>
        <dbReference type="ARBA" id="ARBA00023098"/>
    </source>
</evidence>
<keyword evidence="12 16" id="KW-0472">Membrane</keyword>
<evidence type="ECO:0000313" key="18">
    <source>
        <dbReference type="Proteomes" id="UP000019335"/>
    </source>
</evidence>
<evidence type="ECO:0000256" key="12">
    <source>
        <dbReference type="ARBA" id="ARBA00023136"/>
    </source>
</evidence>
<evidence type="ECO:0000256" key="7">
    <source>
        <dbReference type="ARBA" id="ARBA00022691"/>
    </source>
</evidence>
<protein>
    <recommendedName>
        <fullName evidence="15">phosphatidyl-N-methylethanolamine N-methyltransferase</fullName>
        <ecNumber evidence="15">2.1.1.71</ecNumber>
    </recommendedName>
</protein>
<dbReference type="EC" id="2.1.1.71" evidence="15"/>
<evidence type="ECO:0000256" key="10">
    <source>
        <dbReference type="ARBA" id="ARBA00022989"/>
    </source>
</evidence>
<dbReference type="GO" id="GO:0032259">
    <property type="term" value="P:methylation"/>
    <property type="evidence" value="ECO:0007669"/>
    <property type="project" value="UniProtKB-KW"/>
</dbReference>
<dbReference type="GO" id="GO:0006656">
    <property type="term" value="P:phosphatidylcholine biosynthetic process"/>
    <property type="evidence" value="ECO:0007669"/>
    <property type="project" value="UniProtKB-UniPathway"/>
</dbReference>
<evidence type="ECO:0000256" key="8">
    <source>
        <dbReference type="ARBA" id="ARBA00022692"/>
    </source>
</evidence>
<evidence type="ECO:0000256" key="1">
    <source>
        <dbReference type="ARBA" id="ARBA00004477"/>
    </source>
</evidence>
<feature type="transmembrane region" description="Helical" evidence="16">
    <location>
        <begin position="96"/>
        <end position="119"/>
    </location>
</feature>
<dbReference type="OrthoDB" id="8300106at2759"/>
<keyword evidence="14" id="KW-1208">Phospholipid metabolism</keyword>
<gene>
    <name evidence="17" type="ORF">Naga_100009g73</name>
</gene>
<comment type="pathway">
    <text evidence="2">Phospholipid metabolism; phosphatidylcholine biosynthesis.</text>
</comment>
<comment type="caution">
    <text evidence="17">The sequence shown here is derived from an EMBL/GenBank/DDBJ whole genome shotgun (WGS) entry which is preliminary data.</text>
</comment>
<dbReference type="PANTHER" id="PTHR15458">
    <property type="entry name" value="PHOSPHATIDYLETHANOLAMINE N-METHYLTRANSFERASE"/>
    <property type="match status" value="1"/>
</dbReference>
<evidence type="ECO:0000256" key="5">
    <source>
        <dbReference type="ARBA" id="ARBA00022603"/>
    </source>
</evidence>
<evidence type="ECO:0000256" key="3">
    <source>
        <dbReference type="ARBA" id="ARBA00005189"/>
    </source>
</evidence>
<keyword evidence="4" id="KW-0444">Lipid biosynthesis</keyword>
<keyword evidence="7" id="KW-0949">S-adenosyl-L-methionine</keyword>
<evidence type="ECO:0000256" key="13">
    <source>
        <dbReference type="ARBA" id="ARBA00023209"/>
    </source>
</evidence>
<evidence type="ECO:0000256" key="9">
    <source>
        <dbReference type="ARBA" id="ARBA00022824"/>
    </source>
</evidence>
<keyword evidence="8 16" id="KW-0812">Transmembrane</keyword>
<keyword evidence="18" id="KW-1185">Reference proteome</keyword>
<accession>W7TYQ1</accession>
<feature type="transmembrane region" description="Helical" evidence="16">
    <location>
        <begin position="61"/>
        <end position="84"/>
    </location>
</feature>
<evidence type="ECO:0000256" key="15">
    <source>
        <dbReference type="ARBA" id="ARBA00034137"/>
    </source>
</evidence>
<evidence type="ECO:0000256" key="16">
    <source>
        <dbReference type="SAM" id="Phobius"/>
    </source>
</evidence>
<dbReference type="InterPro" id="IPR024960">
    <property type="entry name" value="PEMT/MFAP"/>
</dbReference>
<evidence type="ECO:0000256" key="14">
    <source>
        <dbReference type="ARBA" id="ARBA00023264"/>
    </source>
</evidence>
<dbReference type="AlphaFoldDB" id="W7TYQ1"/>
<dbReference type="GO" id="GO:0005789">
    <property type="term" value="C:endoplasmic reticulum membrane"/>
    <property type="evidence" value="ECO:0007669"/>
    <property type="project" value="UniProtKB-SubCell"/>
</dbReference>
<reference evidence="17 18" key="1">
    <citation type="journal article" date="2014" name="Mol. Plant">
        <title>Chromosome Scale Genome Assembly and Transcriptome Profiling of Nannochloropsis gaditana in Nitrogen Depletion.</title>
        <authorList>
            <person name="Corteggiani Carpinelli E."/>
            <person name="Telatin A."/>
            <person name="Vitulo N."/>
            <person name="Forcato C."/>
            <person name="D'Angelo M."/>
            <person name="Schiavon R."/>
            <person name="Vezzi A."/>
            <person name="Giacometti G.M."/>
            <person name="Morosinotto T."/>
            <person name="Valle G."/>
        </authorList>
    </citation>
    <scope>NUCLEOTIDE SEQUENCE [LARGE SCALE GENOMIC DNA]</scope>
    <source>
        <strain evidence="17 18">B-31</strain>
    </source>
</reference>
<dbReference type="Proteomes" id="UP000019335">
    <property type="component" value="Chromosome 4"/>
</dbReference>
<dbReference type="Pfam" id="PF04191">
    <property type="entry name" value="PEMT"/>
    <property type="match status" value="1"/>
</dbReference>